<evidence type="ECO:0000256" key="1">
    <source>
        <dbReference type="ARBA" id="ARBA00020203"/>
    </source>
</evidence>
<dbReference type="InterPro" id="IPR007823">
    <property type="entry name" value="RRP8"/>
</dbReference>
<keyword evidence="2" id="KW-0698">rRNA processing</keyword>
<dbReference type="EMBL" id="CAXLJM020000049">
    <property type="protein sequence ID" value="CAL8113800.1"/>
    <property type="molecule type" value="Genomic_DNA"/>
</dbReference>
<dbReference type="InterPro" id="IPR029063">
    <property type="entry name" value="SAM-dependent_MTases_sf"/>
</dbReference>
<evidence type="ECO:0000256" key="2">
    <source>
        <dbReference type="RuleBase" id="RU365074"/>
    </source>
</evidence>
<accession>A0ABP1QX54</accession>
<dbReference type="PANTHER" id="PTHR12787:SF0">
    <property type="entry name" value="RIBOSOMAL RNA-PROCESSING PROTEIN 8"/>
    <property type="match status" value="1"/>
</dbReference>
<dbReference type="Gene3D" id="3.40.50.150">
    <property type="entry name" value="Vaccinia Virus protein VP39"/>
    <property type="match status" value="1"/>
</dbReference>
<dbReference type="SUPFAM" id="SSF53335">
    <property type="entry name" value="S-adenosyl-L-methionine-dependent methyltransferases"/>
    <property type="match status" value="1"/>
</dbReference>
<feature type="compositionally biased region" description="Basic residues" evidence="3">
    <location>
        <begin position="1"/>
        <end position="25"/>
    </location>
</feature>
<keyword evidence="2" id="KW-0489">Methyltransferase</keyword>
<dbReference type="EC" id="2.1.1.-" evidence="2"/>
<evidence type="ECO:0000256" key="3">
    <source>
        <dbReference type="SAM" id="MobiDB-lite"/>
    </source>
</evidence>
<evidence type="ECO:0000313" key="4">
    <source>
        <dbReference type="EMBL" id="CAL8113800.1"/>
    </source>
</evidence>
<feature type="region of interest" description="Disordered" evidence="3">
    <location>
        <begin position="1"/>
        <end position="31"/>
    </location>
</feature>
<dbReference type="PANTHER" id="PTHR12787">
    <property type="entry name" value="RIBOSOMAL RNA-PROCESSING PROTEIN 8"/>
    <property type="match status" value="1"/>
</dbReference>
<protein>
    <recommendedName>
        <fullName evidence="1 2">Ribosomal RNA-processing protein 8</fullName>
        <ecNumber evidence="2">2.1.1.-</ecNumber>
    </recommendedName>
</protein>
<proteinExistence type="inferred from homology"/>
<comment type="similarity">
    <text evidence="2">Belongs to the methyltransferase superfamily. RRP8 family.</text>
</comment>
<keyword evidence="5" id="KW-1185">Reference proteome</keyword>
<evidence type="ECO:0000313" key="5">
    <source>
        <dbReference type="Proteomes" id="UP001642540"/>
    </source>
</evidence>
<gene>
    <name evidence="4" type="ORF">ODALV1_LOCUS16179</name>
</gene>
<sequence>MAKNKIKSPKTSKPMKKKKNKKTWKSVKEKRNKVKSEVTEIVGVSKKKSGVEKPKKLSLRTRMLERLNIAKFRKLNEESSNSDALGLESDFKSYHLGLNKASSNWKSHPLDWIIRFINENVDESKIIGDFGCGDGRLSKSINHVCHSFDLHALNDSVTQCDVRNTPLDNESLNVVVFCLSLMGIDVFDYINEASRVLKNQGYLIVAETCSKLQNTFVVQMKKCGFSIHKEHTLQNHLFSILVFKKFRRVIGKHPLTLNQTVYKKR</sequence>
<name>A0ABP1QX54_9HEXA</name>
<comment type="function">
    <text evidence="2">Probable methyltransferase required to silence rDNA.</text>
</comment>
<comment type="subcellular location">
    <subcellularLocation>
        <location evidence="2">Nucleus</location>
        <location evidence="2">Nucleolus</location>
    </subcellularLocation>
</comment>
<keyword evidence="2" id="KW-0539">Nucleus</keyword>
<organism evidence="4 5">
    <name type="scientific">Orchesella dallaii</name>
    <dbReference type="NCBI Taxonomy" id="48710"/>
    <lineage>
        <taxon>Eukaryota</taxon>
        <taxon>Metazoa</taxon>
        <taxon>Ecdysozoa</taxon>
        <taxon>Arthropoda</taxon>
        <taxon>Hexapoda</taxon>
        <taxon>Collembola</taxon>
        <taxon>Entomobryomorpha</taxon>
        <taxon>Entomobryoidea</taxon>
        <taxon>Orchesellidae</taxon>
        <taxon>Orchesellinae</taxon>
        <taxon>Orchesella</taxon>
    </lineage>
</organism>
<dbReference type="Proteomes" id="UP001642540">
    <property type="component" value="Unassembled WGS sequence"/>
</dbReference>
<reference evidence="4 5" key="1">
    <citation type="submission" date="2024-08" db="EMBL/GenBank/DDBJ databases">
        <authorList>
            <person name="Cucini C."/>
            <person name="Frati F."/>
        </authorList>
    </citation>
    <scope>NUCLEOTIDE SEQUENCE [LARGE SCALE GENOMIC DNA]</scope>
</reference>
<dbReference type="Pfam" id="PF05148">
    <property type="entry name" value="Methyltransf_8"/>
    <property type="match status" value="1"/>
</dbReference>
<comment type="caution">
    <text evidence="4">The sequence shown here is derived from an EMBL/GenBank/DDBJ whole genome shotgun (WGS) entry which is preliminary data.</text>
</comment>
<keyword evidence="2" id="KW-0808">Transferase</keyword>
<keyword evidence="2" id="KW-0949">S-adenosyl-L-methionine</keyword>